<dbReference type="PANTHER" id="PTHR35303:SF8">
    <property type="entry name" value="GAMMA-BUTYROBETAINE HYDROXYLASE-LIKE N-TERMINAL DOMAIN-CONTAINING PROTEIN"/>
    <property type="match status" value="1"/>
</dbReference>
<dbReference type="eggNOG" id="COG3536">
    <property type="taxonomic scope" value="Bacteria"/>
</dbReference>
<dbReference type="InterPro" id="IPR010376">
    <property type="entry name" value="GBBH-like_N"/>
</dbReference>
<evidence type="ECO:0000313" key="5">
    <source>
        <dbReference type="Proteomes" id="UP000001036"/>
    </source>
</evidence>
<dbReference type="Pfam" id="PF06155">
    <property type="entry name" value="GBBH-like_N"/>
    <property type="match status" value="1"/>
</dbReference>
<dbReference type="KEGG" id="cja:CJA_2260"/>
<name>B3PJE8_CELJU</name>
<dbReference type="STRING" id="498211.CJA_2260"/>
<dbReference type="EMBL" id="CP000934">
    <property type="protein sequence ID" value="ACE83315.1"/>
    <property type="molecule type" value="Genomic_DNA"/>
</dbReference>
<dbReference type="PANTHER" id="PTHR35303">
    <property type="entry name" value="OS02G0197800 PROTEIN"/>
    <property type="match status" value="1"/>
</dbReference>
<keyword evidence="5" id="KW-1185">Reference proteome</keyword>
<dbReference type="HOGENOM" id="CLU_117841_2_0_6"/>
<protein>
    <recommendedName>
        <fullName evidence="3">Gamma-butyrobetaine hydroxylase-like N-terminal domain-containing protein</fullName>
    </recommendedName>
</protein>
<evidence type="ECO:0000313" key="4">
    <source>
        <dbReference type="EMBL" id="ACE83315.1"/>
    </source>
</evidence>
<evidence type="ECO:0000256" key="1">
    <source>
        <dbReference type="ARBA" id="ARBA00022723"/>
    </source>
</evidence>
<keyword evidence="2" id="KW-0408">Iron</keyword>
<sequence length="99" mass="11101">MNLPGNCPAPLAIRNRRNTRSLVIQWTETDAHEISWIELRGSCPCAGCRANRLRGNISLVAEDIAITAIHHMGYGVQLVFSDGHDRGIFPWVYLAKKRC</sequence>
<feature type="domain" description="Gamma-butyrobetaine hydroxylase-like N-terminal" evidence="3">
    <location>
        <begin position="13"/>
        <end position="94"/>
    </location>
</feature>
<dbReference type="Gene3D" id="3.30.2020.30">
    <property type="match status" value="1"/>
</dbReference>
<keyword evidence="1" id="KW-0479">Metal-binding</keyword>
<dbReference type="RefSeq" id="WP_012487860.1">
    <property type="nucleotide sequence ID" value="NC_010995.1"/>
</dbReference>
<evidence type="ECO:0000259" key="3">
    <source>
        <dbReference type="Pfam" id="PF06155"/>
    </source>
</evidence>
<dbReference type="Proteomes" id="UP000001036">
    <property type="component" value="Chromosome"/>
</dbReference>
<dbReference type="AlphaFoldDB" id="B3PJE8"/>
<dbReference type="GO" id="GO:0046872">
    <property type="term" value="F:metal ion binding"/>
    <property type="evidence" value="ECO:0007669"/>
    <property type="project" value="UniProtKB-KW"/>
</dbReference>
<proteinExistence type="predicted"/>
<evidence type="ECO:0000256" key="2">
    <source>
        <dbReference type="ARBA" id="ARBA00023004"/>
    </source>
</evidence>
<organism evidence="4 5">
    <name type="scientific">Cellvibrio japonicus (strain Ueda107)</name>
    <name type="common">Pseudomonas fluorescens subsp. cellulosa</name>
    <dbReference type="NCBI Taxonomy" id="498211"/>
    <lineage>
        <taxon>Bacteria</taxon>
        <taxon>Pseudomonadati</taxon>
        <taxon>Pseudomonadota</taxon>
        <taxon>Gammaproteobacteria</taxon>
        <taxon>Cellvibrionales</taxon>
        <taxon>Cellvibrionaceae</taxon>
        <taxon>Cellvibrio</taxon>
    </lineage>
</organism>
<dbReference type="OrthoDB" id="9794178at2"/>
<dbReference type="InterPro" id="IPR038492">
    <property type="entry name" value="GBBH-like_N_sf"/>
</dbReference>
<gene>
    <name evidence="4" type="ordered locus">CJA_2260</name>
</gene>
<accession>B3PJE8</accession>
<reference evidence="4 5" key="1">
    <citation type="journal article" date="2008" name="J. Bacteriol.">
        <title>Insights into plant cell wall degradation from the genome sequence of the soil bacterium Cellvibrio japonicus.</title>
        <authorList>
            <person name="Deboy R.T."/>
            <person name="Mongodin E.F."/>
            <person name="Fouts D.E."/>
            <person name="Tailford L.E."/>
            <person name="Khouri H."/>
            <person name="Emerson J.B."/>
            <person name="Mohamoud Y."/>
            <person name="Watkins K."/>
            <person name="Henrissat B."/>
            <person name="Gilbert H.J."/>
            <person name="Nelson K.E."/>
        </authorList>
    </citation>
    <scope>NUCLEOTIDE SEQUENCE [LARGE SCALE GENOMIC DNA]</scope>
    <source>
        <strain evidence="4 5">Ueda107</strain>
    </source>
</reference>